<protein>
    <submittedName>
        <fullName evidence="2">Uncharacterized protein</fullName>
    </submittedName>
</protein>
<evidence type="ECO:0000313" key="3">
    <source>
        <dbReference type="Proteomes" id="UP000285326"/>
    </source>
</evidence>
<comment type="caution">
    <text evidence="2">The sequence shown here is derived from an EMBL/GenBank/DDBJ whole genome shotgun (WGS) entry which is preliminary data.</text>
</comment>
<gene>
    <name evidence="2" type="ORF">GcM1_223044</name>
</gene>
<evidence type="ECO:0000256" key="1">
    <source>
        <dbReference type="SAM" id="MobiDB-lite"/>
    </source>
</evidence>
<accession>A0A420IR22</accession>
<organism evidence="2 3">
    <name type="scientific">Golovinomyces cichoracearum</name>
    <dbReference type="NCBI Taxonomy" id="62708"/>
    <lineage>
        <taxon>Eukaryota</taxon>
        <taxon>Fungi</taxon>
        <taxon>Dikarya</taxon>
        <taxon>Ascomycota</taxon>
        <taxon>Pezizomycotina</taxon>
        <taxon>Leotiomycetes</taxon>
        <taxon>Erysiphales</taxon>
        <taxon>Erysiphaceae</taxon>
        <taxon>Golovinomyces</taxon>
    </lineage>
</organism>
<dbReference type="Proteomes" id="UP000285326">
    <property type="component" value="Unassembled WGS sequence"/>
</dbReference>
<feature type="region of interest" description="Disordered" evidence="1">
    <location>
        <begin position="93"/>
        <end position="116"/>
    </location>
</feature>
<dbReference type="AlphaFoldDB" id="A0A420IR22"/>
<proteinExistence type="predicted"/>
<sequence length="282" mass="32528">MGLIPSRNIEILRETIKRHFEKFEYRQNQQDALNSMKLDDIINLYPNKSLGENLKILSEKVIDKEFTKLKGSSKYDKAFRQYVLEIEGSKYQYHPSQDPPIDVSSSENDSNDSDNKILFDHHGNLDHSSLENYFDTLFMKEASLDGYQTVKYFENFKILHSMNGKMCSNILKISLKNNKEFNDQKSTPVEEVQSETRLISQRYSEKELLSIIVDIGATEHLTGGIKQYNTLKKLQKYLTLDTNQVCNFRFGKGSAKSIGASTIKTQMGEILFFIVDLDLSFL</sequence>
<name>A0A420IR22_9PEZI</name>
<reference evidence="2 3" key="1">
    <citation type="journal article" date="2018" name="BMC Genomics">
        <title>Comparative genome analyses reveal sequence features reflecting distinct modes of host-adaptation between dicot and monocot powdery mildew.</title>
        <authorList>
            <person name="Wu Y."/>
            <person name="Ma X."/>
            <person name="Pan Z."/>
            <person name="Kale S.D."/>
            <person name="Song Y."/>
            <person name="King H."/>
            <person name="Zhang Q."/>
            <person name="Presley C."/>
            <person name="Deng X."/>
            <person name="Wei C.I."/>
            <person name="Xiao S."/>
        </authorList>
    </citation>
    <scope>NUCLEOTIDE SEQUENCE [LARGE SCALE GENOMIC DNA]</scope>
    <source>
        <strain evidence="2">UMSG1</strain>
    </source>
</reference>
<evidence type="ECO:0000313" key="2">
    <source>
        <dbReference type="EMBL" id="RKF76945.1"/>
    </source>
</evidence>
<dbReference type="EMBL" id="MCBS01022351">
    <property type="protein sequence ID" value="RKF76945.1"/>
    <property type="molecule type" value="Genomic_DNA"/>
</dbReference>